<dbReference type="Proteomes" id="UP000231658">
    <property type="component" value="Unassembled WGS sequence"/>
</dbReference>
<feature type="transmembrane region" description="Helical" evidence="7">
    <location>
        <begin position="131"/>
        <end position="158"/>
    </location>
</feature>
<dbReference type="InterPro" id="IPR003834">
    <property type="entry name" value="Cyt_c_assmbl_TM_dom"/>
</dbReference>
<dbReference type="EMBL" id="FLYE01000044">
    <property type="protein sequence ID" value="SCA57468.1"/>
    <property type="molecule type" value="Genomic_DNA"/>
</dbReference>
<dbReference type="AlphaFoldDB" id="A0A1C3RJM5"/>
<dbReference type="InterPro" id="IPR051790">
    <property type="entry name" value="Cytochrome_c-biogenesis_DsbD"/>
</dbReference>
<evidence type="ECO:0000256" key="1">
    <source>
        <dbReference type="ARBA" id="ARBA00004141"/>
    </source>
</evidence>
<keyword evidence="5 7" id="KW-1133">Transmembrane helix</keyword>
<evidence type="ECO:0000313" key="9">
    <source>
        <dbReference type="EMBL" id="SCA57468.1"/>
    </source>
</evidence>
<evidence type="ECO:0000256" key="2">
    <source>
        <dbReference type="ARBA" id="ARBA00006143"/>
    </source>
</evidence>
<evidence type="ECO:0000256" key="5">
    <source>
        <dbReference type="ARBA" id="ARBA00022989"/>
    </source>
</evidence>
<evidence type="ECO:0000256" key="7">
    <source>
        <dbReference type="SAM" id="Phobius"/>
    </source>
</evidence>
<protein>
    <submittedName>
        <fullName evidence="9">Putative cytochrome c assembly protein, transmembrane domain</fullName>
    </submittedName>
</protein>
<feature type="transmembrane region" description="Helical" evidence="7">
    <location>
        <begin position="55"/>
        <end position="79"/>
    </location>
</feature>
<dbReference type="GO" id="GO:0016020">
    <property type="term" value="C:membrane"/>
    <property type="evidence" value="ECO:0007669"/>
    <property type="project" value="UniProtKB-SubCell"/>
</dbReference>
<feature type="transmembrane region" description="Helical" evidence="7">
    <location>
        <begin position="210"/>
        <end position="236"/>
    </location>
</feature>
<dbReference type="PANTHER" id="PTHR31272">
    <property type="entry name" value="CYTOCHROME C-TYPE BIOGENESIS PROTEIN HI_1454-RELATED"/>
    <property type="match status" value="1"/>
</dbReference>
<accession>A0A1C3RJM5</accession>
<evidence type="ECO:0000259" key="8">
    <source>
        <dbReference type="Pfam" id="PF02683"/>
    </source>
</evidence>
<comment type="similarity">
    <text evidence="2">Belongs to the DsbD family.</text>
</comment>
<feature type="transmembrane region" description="Helical" evidence="7">
    <location>
        <begin position="91"/>
        <end position="110"/>
    </location>
</feature>
<evidence type="ECO:0000313" key="10">
    <source>
        <dbReference type="Proteomes" id="UP000231658"/>
    </source>
</evidence>
<proteinExistence type="inferred from homology"/>
<dbReference type="PANTHER" id="PTHR31272:SF4">
    <property type="entry name" value="CYTOCHROME C-TYPE BIOGENESIS PROTEIN HI_1454-RELATED"/>
    <property type="match status" value="1"/>
</dbReference>
<evidence type="ECO:0000256" key="3">
    <source>
        <dbReference type="ARBA" id="ARBA00022692"/>
    </source>
</evidence>
<comment type="subcellular location">
    <subcellularLocation>
        <location evidence="1">Membrane</location>
        <topology evidence="1">Multi-pass membrane protein</topology>
    </subcellularLocation>
</comment>
<dbReference type="STRING" id="1867952.MTBPR1_50224"/>
<feature type="transmembrane region" description="Helical" evidence="7">
    <location>
        <begin position="6"/>
        <end position="34"/>
    </location>
</feature>
<keyword evidence="3 7" id="KW-0812">Transmembrane</keyword>
<dbReference type="OrthoDB" id="9803065at2"/>
<keyword evidence="6 7" id="KW-0472">Membrane</keyword>
<name>A0A1C3RJM5_9PROT</name>
<organism evidence="9 10">
    <name type="scientific">Candidatus Terasakiella magnetica</name>
    <dbReference type="NCBI Taxonomy" id="1867952"/>
    <lineage>
        <taxon>Bacteria</taxon>
        <taxon>Pseudomonadati</taxon>
        <taxon>Pseudomonadota</taxon>
        <taxon>Alphaproteobacteria</taxon>
        <taxon>Rhodospirillales</taxon>
        <taxon>Terasakiellaceae</taxon>
        <taxon>Terasakiella</taxon>
    </lineage>
</organism>
<gene>
    <name evidence="9" type="ORF">MTBPR1_50224</name>
</gene>
<evidence type="ECO:0000256" key="6">
    <source>
        <dbReference type="ARBA" id="ARBA00023136"/>
    </source>
</evidence>
<reference evidence="9 10" key="1">
    <citation type="submission" date="2016-07" db="EMBL/GenBank/DDBJ databases">
        <authorList>
            <person name="Lefevre C.T."/>
        </authorList>
    </citation>
    <scope>NUCLEOTIDE SEQUENCE [LARGE SCALE GENOMIC DNA]</scope>
    <source>
        <strain evidence="9">PR1</strain>
    </source>
</reference>
<feature type="domain" description="Cytochrome C biogenesis protein transmembrane" evidence="8">
    <location>
        <begin position="7"/>
        <end position="223"/>
    </location>
</feature>
<dbReference type="RefSeq" id="WP_069189486.1">
    <property type="nucleotide sequence ID" value="NZ_FLYE01000044.1"/>
</dbReference>
<dbReference type="Pfam" id="PF02683">
    <property type="entry name" value="DsbD_TM"/>
    <property type="match status" value="1"/>
</dbReference>
<feature type="transmembrane region" description="Helical" evidence="7">
    <location>
        <begin position="170"/>
        <end position="198"/>
    </location>
</feature>
<keyword evidence="10" id="KW-1185">Reference proteome</keyword>
<evidence type="ECO:0000256" key="4">
    <source>
        <dbReference type="ARBA" id="ARBA00022748"/>
    </source>
</evidence>
<sequence length="246" mass="26119">MAMDVSFLAAFSAGLLTFLSPCILPLVPAYLCFISGNSLEQLTSKETQQDFNRKNVLWAGFAFVLGLSSIFIAMGAAATSLGQVIAQHKQTLAMVGGGIIVVFGLHYMGLFKIAFLNFEKRFHPDQKPAGLIGAFVLGLAFGFGWTPCVGPVLSTILMVAGGMGELSDGIILLAIYAAGLGIPFMLAAALSAHFMSFLARFRKHLHKVEIAMGGLLVLTGTLMLTGSLTDITGWLLETFPVLNGLN</sequence>
<keyword evidence="4" id="KW-0201">Cytochrome c-type biogenesis</keyword>
<dbReference type="GO" id="GO:0017004">
    <property type="term" value="P:cytochrome complex assembly"/>
    <property type="evidence" value="ECO:0007669"/>
    <property type="project" value="UniProtKB-KW"/>
</dbReference>